<keyword evidence="4" id="KW-1185">Reference proteome</keyword>
<dbReference type="GO" id="GO:0005524">
    <property type="term" value="F:ATP binding"/>
    <property type="evidence" value="ECO:0007669"/>
    <property type="project" value="UniProtKB-KW"/>
</dbReference>
<sequence>MPASIAIARDFATTTLVAWGLTGRTDDVRLCVSELASNALTHGAAPGRGFLVRVAAVGGWVRIEVHDSSKTVPHLRRSIGTDVSGRGLHIVDELSDGWGVEEHEPIGKVVWSRFRAESTAEPTGDDCGRSA</sequence>
<name>A0ABW8BZR3_9ACTN</name>
<feature type="domain" description="Histidine kinase/HSP90-like ATPase" evidence="2">
    <location>
        <begin position="2"/>
        <end position="111"/>
    </location>
</feature>
<protein>
    <submittedName>
        <fullName evidence="3">ATP-binding protein</fullName>
    </submittedName>
</protein>
<evidence type="ECO:0000256" key="1">
    <source>
        <dbReference type="ARBA" id="ARBA00022527"/>
    </source>
</evidence>
<dbReference type="PANTHER" id="PTHR35526:SF3">
    <property type="entry name" value="ANTI-SIGMA-F FACTOR RSBW"/>
    <property type="match status" value="1"/>
</dbReference>
<dbReference type="CDD" id="cd16936">
    <property type="entry name" value="HATPase_RsbW-like"/>
    <property type="match status" value="1"/>
</dbReference>
<dbReference type="PANTHER" id="PTHR35526">
    <property type="entry name" value="ANTI-SIGMA-F FACTOR RSBW-RELATED"/>
    <property type="match status" value="1"/>
</dbReference>
<dbReference type="RefSeq" id="WP_399644154.1">
    <property type="nucleotide sequence ID" value="NZ_JBITYG010000001.1"/>
</dbReference>
<dbReference type="SUPFAM" id="SSF55874">
    <property type="entry name" value="ATPase domain of HSP90 chaperone/DNA topoisomerase II/histidine kinase"/>
    <property type="match status" value="1"/>
</dbReference>
<keyword evidence="3" id="KW-0547">Nucleotide-binding</keyword>
<keyword evidence="3" id="KW-0067">ATP-binding</keyword>
<comment type="caution">
    <text evidence="3">The sequence shown here is derived from an EMBL/GenBank/DDBJ whole genome shotgun (WGS) entry which is preliminary data.</text>
</comment>
<dbReference type="InterPro" id="IPR036890">
    <property type="entry name" value="HATPase_C_sf"/>
</dbReference>
<dbReference type="InterPro" id="IPR003594">
    <property type="entry name" value="HATPase_dom"/>
</dbReference>
<gene>
    <name evidence="3" type="ORF">ACIGXA_03975</name>
</gene>
<dbReference type="Pfam" id="PF13581">
    <property type="entry name" value="HATPase_c_2"/>
    <property type="match status" value="1"/>
</dbReference>
<dbReference type="InterPro" id="IPR050267">
    <property type="entry name" value="Anti-sigma-factor_SerPK"/>
</dbReference>
<evidence type="ECO:0000313" key="3">
    <source>
        <dbReference type="EMBL" id="MFI9099659.1"/>
    </source>
</evidence>
<keyword evidence="1" id="KW-0808">Transferase</keyword>
<evidence type="ECO:0000313" key="4">
    <source>
        <dbReference type="Proteomes" id="UP001614394"/>
    </source>
</evidence>
<dbReference type="Proteomes" id="UP001614394">
    <property type="component" value="Unassembled WGS sequence"/>
</dbReference>
<proteinExistence type="predicted"/>
<dbReference type="Gene3D" id="3.30.565.10">
    <property type="entry name" value="Histidine kinase-like ATPase, C-terminal domain"/>
    <property type="match status" value="1"/>
</dbReference>
<reference evidence="3 4" key="1">
    <citation type="submission" date="2024-10" db="EMBL/GenBank/DDBJ databases">
        <title>The Natural Products Discovery Center: Release of the First 8490 Sequenced Strains for Exploring Actinobacteria Biosynthetic Diversity.</title>
        <authorList>
            <person name="Kalkreuter E."/>
            <person name="Kautsar S.A."/>
            <person name="Yang D."/>
            <person name="Bader C.D."/>
            <person name="Teijaro C.N."/>
            <person name="Fluegel L."/>
            <person name="Davis C.M."/>
            <person name="Simpson J.R."/>
            <person name="Lauterbach L."/>
            <person name="Steele A.D."/>
            <person name="Gui C."/>
            <person name="Meng S."/>
            <person name="Li G."/>
            <person name="Viehrig K."/>
            <person name="Ye F."/>
            <person name="Su P."/>
            <person name="Kiefer A.F."/>
            <person name="Nichols A."/>
            <person name="Cepeda A.J."/>
            <person name="Yan W."/>
            <person name="Fan B."/>
            <person name="Jiang Y."/>
            <person name="Adhikari A."/>
            <person name="Zheng C.-J."/>
            <person name="Schuster L."/>
            <person name="Cowan T.M."/>
            <person name="Smanski M.J."/>
            <person name="Chevrette M.G."/>
            <person name="De Carvalho L.P.S."/>
            <person name="Shen B."/>
        </authorList>
    </citation>
    <scope>NUCLEOTIDE SEQUENCE [LARGE SCALE GENOMIC DNA]</scope>
    <source>
        <strain evidence="3 4">NPDC053399</strain>
    </source>
</reference>
<dbReference type="EMBL" id="JBITYG010000001">
    <property type="protein sequence ID" value="MFI9099659.1"/>
    <property type="molecule type" value="Genomic_DNA"/>
</dbReference>
<keyword evidence="1" id="KW-0723">Serine/threonine-protein kinase</keyword>
<organism evidence="3 4">
    <name type="scientific">Streptomyces fildesensis</name>
    <dbReference type="NCBI Taxonomy" id="375757"/>
    <lineage>
        <taxon>Bacteria</taxon>
        <taxon>Bacillati</taxon>
        <taxon>Actinomycetota</taxon>
        <taxon>Actinomycetes</taxon>
        <taxon>Kitasatosporales</taxon>
        <taxon>Streptomycetaceae</taxon>
        <taxon>Streptomyces</taxon>
    </lineage>
</organism>
<keyword evidence="1" id="KW-0418">Kinase</keyword>
<evidence type="ECO:0000259" key="2">
    <source>
        <dbReference type="Pfam" id="PF13581"/>
    </source>
</evidence>
<accession>A0ABW8BZR3</accession>